<dbReference type="Gene3D" id="3.30.450.20">
    <property type="entry name" value="PAS domain"/>
    <property type="match status" value="1"/>
</dbReference>
<keyword evidence="3" id="KW-1185">Reference proteome</keyword>
<dbReference type="Proteomes" id="UP001055117">
    <property type="component" value="Unassembled WGS sequence"/>
</dbReference>
<evidence type="ECO:0000259" key="1">
    <source>
        <dbReference type="Pfam" id="PF08447"/>
    </source>
</evidence>
<dbReference type="RefSeq" id="WP_147762831.1">
    <property type="nucleotide sequence ID" value="NZ_BPQG01000036.1"/>
</dbReference>
<gene>
    <name evidence="2" type="ORF">AFCDBAGC_2563</name>
</gene>
<sequence>MRPEVIDRPRALPVDLTAALSASGVVGTWSWSAQPDRCILDAGAADVLAGDHAIAGLPVPFERAKARVHPDDLPKLSRHFKRLRRSGGLFVAEYRTVSATGRVRRILDRGRLVRSEAGTVLHGHGIIIDVTEGDLDLGAFSERPDPATILDTAAAHALACRESIDHLDNSELRLLVDVLLLSLGQQIAALSRGQARGSARGLGRGH</sequence>
<comment type="caution">
    <text evidence="2">The sequence shown here is derived from an EMBL/GenBank/DDBJ whole genome shotgun (WGS) entry which is preliminary data.</text>
</comment>
<reference evidence="2 3" key="1">
    <citation type="journal article" date="2021" name="Front. Microbiol.">
        <title>Comprehensive Comparative Genomics and Phenotyping of Methylobacterium Species.</title>
        <authorList>
            <person name="Alessa O."/>
            <person name="Ogura Y."/>
            <person name="Fujitani Y."/>
            <person name="Takami H."/>
            <person name="Hayashi T."/>
            <person name="Sahin N."/>
            <person name="Tani A."/>
        </authorList>
    </citation>
    <scope>NUCLEOTIDE SEQUENCE [LARGE SCALE GENOMIC DNA]</scope>
    <source>
        <strain evidence="2 3">DSM 23679</strain>
    </source>
</reference>
<evidence type="ECO:0000313" key="2">
    <source>
        <dbReference type="EMBL" id="GJD44696.1"/>
    </source>
</evidence>
<proteinExistence type="predicted"/>
<dbReference type="EMBL" id="BPQG01000036">
    <property type="protein sequence ID" value="GJD44696.1"/>
    <property type="molecule type" value="Genomic_DNA"/>
</dbReference>
<dbReference type="InterPro" id="IPR035965">
    <property type="entry name" value="PAS-like_dom_sf"/>
</dbReference>
<name>A0ABQ4QI52_9HYPH</name>
<organism evidence="2 3">
    <name type="scientific">Methylobacterium cerastii</name>
    <dbReference type="NCBI Taxonomy" id="932741"/>
    <lineage>
        <taxon>Bacteria</taxon>
        <taxon>Pseudomonadati</taxon>
        <taxon>Pseudomonadota</taxon>
        <taxon>Alphaproteobacteria</taxon>
        <taxon>Hyphomicrobiales</taxon>
        <taxon>Methylobacteriaceae</taxon>
        <taxon>Methylobacterium</taxon>
    </lineage>
</organism>
<protein>
    <recommendedName>
        <fullName evidence="1">PAS fold-3 domain-containing protein</fullName>
    </recommendedName>
</protein>
<dbReference type="Gene3D" id="2.10.70.100">
    <property type="match status" value="1"/>
</dbReference>
<evidence type="ECO:0000313" key="3">
    <source>
        <dbReference type="Proteomes" id="UP001055117"/>
    </source>
</evidence>
<feature type="domain" description="PAS fold-3" evidence="1">
    <location>
        <begin position="61"/>
        <end position="126"/>
    </location>
</feature>
<accession>A0ABQ4QI52</accession>
<dbReference type="Pfam" id="PF08447">
    <property type="entry name" value="PAS_3"/>
    <property type="match status" value="1"/>
</dbReference>
<dbReference type="InterPro" id="IPR013655">
    <property type="entry name" value="PAS_fold_3"/>
</dbReference>
<dbReference type="SUPFAM" id="SSF55785">
    <property type="entry name" value="PYP-like sensor domain (PAS domain)"/>
    <property type="match status" value="1"/>
</dbReference>